<feature type="transmembrane region" description="Helical" evidence="1">
    <location>
        <begin position="35"/>
        <end position="54"/>
    </location>
</feature>
<reference evidence="2 3" key="1">
    <citation type="submission" date="2017-12" db="EMBL/GenBank/DDBJ databases">
        <title>Gene loss provides genomic basis for host adaptation in cereal stripe rust fungi.</title>
        <authorList>
            <person name="Xia C."/>
        </authorList>
    </citation>
    <scope>NUCLEOTIDE SEQUENCE [LARGE SCALE GENOMIC DNA]</scope>
    <source>
        <strain evidence="2 3">93TX-2</strain>
    </source>
</reference>
<keyword evidence="3" id="KW-1185">Reference proteome</keyword>
<dbReference type="VEuPathDB" id="FungiDB:PSTT_01612"/>
<sequence>MGRGSSTWKFPARALGESYKTFSSSYLSTQFLQTFFVKTIMIASHLLLVGLWFVRISIGLTALVDGPNLAIGVNQAEGDTSRSLRALSVKEEPRRRPKWMIPFKDNRRKIVRSEKGLETIKNWNINRDQVVPLHKYAVRLTKFEAEVQQQFVWLEENKIDVNKMITKASPQDLARAKESFNTIKEGIKVIKNMRLLHLGGAYDIPDDMFRLITESFTRDFLESLKEFITEHNPLFSCLALKYESKHPKFQYKEDKRYRLYTLTPLDYAFEIIDFLLEIQFISPEEVREIFQDKKMVEQVVNYTVRQHENDLGFSSWKFMVNLTKHWRWQSMNKFCTALSKKELDRIDLVFLIGRLKCIDALPNALYDSGVLKKGERPFLYEKYFGNSNSLDASNSLVSPGFKNGQIGHQIYLEFNSREKDEIIRQLIPKHYEQRELICIIDLFAFIEGEYCPGIVSQLSEDEIFSNKLQNLVKPTGNSHKPEDFFNLASVYSRNEMISHSAEQLLKSFFQDTKTSHNLYMFKKIYQLHIDKKSEILNASNNKYVRLPSFEEFHYGREYGVFSVLYPHCVEGDLEKMIEILDHTTKYGKIPATFIQNQPYCRAWLLHNSYFPTSVPEE</sequence>
<dbReference type="AlphaFoldDB" id="A0A2S4WL66"/>
<evidence type="ECO:0000313" key="2">
    <source>
        <dbReference type="EMBL" id="POW22509.1"/>
    </source>
</evidence>
<evidence type="ECO:0000256" key="1">
    <source>
        <dbReference type="SAM" id="Phobius"/>
    </source>
</evidence>
<protein>
    <submittedName>
        <fullName evidence="2">Uncharacterized protein</fullName>
    </submittedName>
</protein>
<dbReference type="VEuPathDB" id="FungiDB:PSHT_01127"/>
<name>A0A2S4WL66_9BASI</name>
<keyword evidence="1" id="KW-0472">Membrane</keyword>
<evidence type="ECO:0000313" key="3">
    <source>
        <dbReference type="Proteomes" id="UP000238274"/>
    </source>
</evidence>
<dbReference type="OrthoDB" id="2518442at2759"/>
<reference evidence="3" key="2">
    <citation type="journal article" date="2018" name="BMC Genomics">
        <title>Genomic insights into host adaptation between the wheat stripe rust pathogen (Puccinia striiformis f. sp. tritici) and the barley stripe rust pathogen (Puccinia striiformis f. sp. hordei).</title>
        <authorList>
            <person name="Xia C."/>
            <person name="Wang M."/>
            <person name="Yin C."/>
            <person name="Cornejo O.E."/>
            <person name="Hulbert S.H."/>
            <person name="Chen X."/>
        </authorList>
    </citation>
    <scope>NUCLEOTIDE SEQUENCE [LARGE SCALE GENOMIC DNA]</scope>
    <source>
        <strain evidence="3">93TX-2</strain>
    </source>
</reference>
<keyword evidence="1" id="KW-0812">Transmembrane</keyword>
<accession>A0A2S4WL66</accession>
<gene>
    <name evidence="2" type="ORF">PSHT_01127</name>
</gene>
<proteinExistence type="predicted"/>
<keyword evidence="1" id="KW-1133">Transmembrane helix</keyword>
<reference evidence="3" key="3">
    <citation type="journal article" date="2018" name="Mol. Plant Microbe Interact.">
        <title>Genome sequence resources for the wheat stripe rust pathogen (Puccinia striiformis f. sp. tritici) and the barley stripe rust pathogen (Puccinia striiformis f. sp. hordei).</title>
        <authorList>
            <person name="Xia C."/>
            <person name="Wang M."/>
            <person name="Yin C."/>
            <person name="Cornejo O.E."/>
            <person name="Hulbert S.H."/>
            <person name="Chen X."/>
        </authorList>
    </citation>
    <scope>NUCLEOTIDE SEQUENCE [LARGE SCALE GENOMIC DNA]</scope>
    <source>
        <strain evidence="3">93TX-2</strain>
    </source>
</reference>
<dbReference type="EMBL" id="PKSM01000009">
    <property type="protein sequence ID" value="POW22509.1"/>
    <property type="molecule type" value="Genomic_DNA"/>
</dbReference>
<dbReference type="Proteomes" id="UP000238274">
    <property type="component" value="Unassembled WGS sequence"/>
</dbReference>
<organism evidence="2 3">
    <name type="scientific">Puccinia striiformis</name>
    <dbReference type="NCBI Taxonomy" id="27350"/>
    <lineage>
        <taxon>Eukaryota</taxon>
        <taxon>Fungi</taxon>
        <taxon>Dikarya</taxon>
        <taxon>Basidiomycota</taxon>
        <taxon>Pucciniomycotina</taxon>
        <taxon>Pucciniomycetes</taxon>
        <taxon>Pucciniales</taxon>
        <taxon>Pucciniaceae</taxon>
        <taxon>Puccinia</taxon>
    </lineage>
</organism>
<comment type="caution">
    <text evidence="2">The sequence shown here is derived from an EMBL/GenBank/DDBJ whole genome shotgun (WGS) entry which is preliminary data.</text>
</comment>